<sequence>MYKRPLGKIDQFSVTVSTRTIIFKAIVTKAVNYAIIVGNDWMRKAQAQIN</sequence>
<proteinExistence type="predicted"/>
<dbReference type="Gene3D" id="2.40.70.10">
    <property type="entry name" value="Acid Proteases"/>
    <property type="match status" value="1"/>
</dbReference>
<keyword evidence="2" id="KW-1185">Reference proteome</keyword>
<dbReference type="InterPro" id="IPR021109">
    <property type="entry name" value="Peptidase_aspartic_dom_sf"/>
</dbReference>
<evidence type="ECO:0000313" key="2">
    <source>
        <dbReference type="Proteomes" id="UP000789901"/>
    </source>
</evidence>
<gene>
    <name evidence="1" type="ORF">GMARGA_LOCUS4038</name>
</gene>
<comment type="caution">
    <text evidence="1">The sequence shown here is derived from an EMBL/GenBank/DDBJ whole genome shotgun (WGS) entry which is preliminary data.</text>
</comment>
<reference evidence="1 2" key="1">
    <citation type="submission" date="2021-06" db="EMBL/GenBank/DDBJ databases">
        <authorList>
            <person name="Kallberg Y."/>
            <person name="Tangrot J."/>
            <person name="Rosling A."/>
        </authorList>
    </citation>
    <scope>NUCLEOTIDE SEQUENCE [LARGE SCALE GENOMIC DNA]</scope>
    <source>
        <strain evidence="1 2">120-4 pot B 10/14</strain>
    </source>
</reference>
<evidence type="ECO:0000313" key="1">
    <source>
        <dbReference type="EMBL" id="CAG8540095.1"/>
    </source>
</evidence>
<protein>
    <submittedName>
        <fullName evidence="1">5788_t:CDS:1</fullName>
    </submittedName>
</protein>
<dbReference type="Proteomes" id="UP000789901">
    <property type="component" value="Unassembled WGS sequence"/>
</dbReference>
<accession>A0ABM8W6Q5</accession>
<dbReference type="EMBL" id="CAJVQB010001543">
    <property type="protein sequence ID" value="CAG8540095.1"/>
    <property type="molecule type" value="Genomic_DNA"/>
</dbReference>
<organism evidence="1 2">
    <name type="scientific">Gigaspora margarita</name>
    <dbReference type="NCBI Taxonomy" id="4874"/>
    <lineage>
        <taxon>Eukaryota</taxon>
        <taxon>Fungi</taxon>
        <taxon>Fungi incertae sedis</taxon>
        <taxon>Mucoromycota</taxon>
        <taxon>Glomeromycotina</taxon>
        <taxon>Glomeromycetes</taxon>
        <taxon>Diversisporales</taxon>
        <taxon>Gigasporaceae</taxon>
        <taxon>Gigaspora</taxon>
    </lineage>
</organism>
<name>A0ABM8W6Q5_GIGMA</name>